<accession>C4WFS5</accession>
<evidence type="ECO:0000256" key="1">
    <source>
        <dbReference type="SAM" id="Phobius"/>
    </source>
</evidence>
<reference evidence="2 3" key="1">
    <citation type="submission" date="2009-05" db="EMBL/GenBank/DDBJ databases">
        <authorList>
            <person name="Setubal J.C."/>
            <person name="Boyle S."/>
            <person name="Crasta O.R."/>
            <person name="Gillespie J.J."/>
            <person name="Kenyon R.W."/>
            <person name="Lu J."/>
            <person name="Mane S."/>
            <person name="Nagrani S."/>
            <person name="Shallom J.M."/>
            <person name="Shallom S."/>
            <person name="Shukla M."/>
            <person name="Snyder E.E."/>
            <person name="Sobral B.W."/>
            <person name="Wattam A.R."/>
            <person name="Will R."/>
            <person name="Williams K."/>
            <person name="Yoo H."/>
            <person name="Munk C."/>
            <person name="Tapia R."/>
            <person name="Green L."/>
            <person name="Rogers Y."/>
            <person name="Detter J.C."/>
            <person name="Bruce D."/>
            <person name="Brettin T.S."/>
            <person name="Tsolis R."/>
        </authorList>
    </citation>
    <scope>NUCLEOTIDE SEQUENCE [LARGE SCALE GENOMIC DNA]</scope>
    <source>
        <strain evidence="2 3">LMG 3301</strain>
    </source>
</reference>
<evidence type="ECO:0008006" key="4">
    <source>
        <dbReference type="Google" id="ProtNLM"/>
    </source>
</evidence>
<proteinExistence type="predicted"/>
<keyword evidence="1" id="KW-1133">Transmembrane helix</keyword>
<keyword evidence="1" id="KW-0812">Transmembrane</keyword>
<dbReference type="EMBL" id="ACQA01000001">
    <property type="protein sequence ID" value="EEQ95453.1"/>
    <property type="molecule type" value="Genomic_DNA"/>
</dbReference>
<dbReference type="AlphaFoldDB" id="C4WFS5"/>
<protein>
    <recommendedName>
        <fullName evidence="4">DUF2842 domain-containing protein</fullName>
    </recommendedName>
</protein>
<keyword evidence="1" id="KW-0472">Membrane</keyword>
<name>C4WFS5_9HYPH</name>
<dbReference type="InterPro" id="IPR021265">
    <property type="entry name" value="DUF2842"/>
</dbReference>
<dbReference type="Pfam" id="PF11003">
    <property type="entry name" value="DUF2842"/>
    <property type="match status" value="1"/>
</dbReference>
<gene>
    <name evidence="2" type="ORF">OINT_1000826</name>
</gene>
<evidence type="ECO:0000313" key="2">
    <source>
        <dbReference type="EMBL" id="EEQ95453.1"/>
    </source>
</evidence>
<sequence length="102" mass="11817">MVSRDMPPRFYPFTVTVHRLVKKREKENCAMPVRLKKLIGTFLLVALVIIYAVFATIIAVAHLAQSSAWVHLLYFFVTGILWVLPAMGIIWWMAQPPRKKQH</sequence>
<dbReference type="HOGENOM" id="CLU_179280_2_1_5"/>
<feature type="transmembrane region" description="Helical" evidence="1">
    <location>
        <begin position="72"/>
        <end position="94"/>
    </location>
</feature>
<organism evidence="2 3">
    <name type="scientific">Brucella intermedia LMG 3301</name>
    <dbReference type="NCBI Taxonomy" id="641118"/>
    <lineage>
        <taxon>Bacteria</taxon>
        <taxon>Pseudomonadati</taxon>
        <taxon>Pseudomonadota</taxon>
        <taxon>Alphaproteobacteria</taxon>
        <taxon>Hyphomicrobiales</taxon>
        <taxon>Brucellaceae</taxon>
        <taxon>Brucella/Ochrobactrum group</taxon>
        <taxon>Brucella</taxon>
    </lineage>
</organism>
<comment type="caution">
    <text evidence="2">The sequence shown here is derived from an EMBL/GenBank/DDBJ whole genome shotgun (WGS) entry which is preliminary data.</text>
</comment>
<evidence type="ECO:0000313" key="3">
    <source>
        <dbReference type="Proteomes" id="UP000004386"/>
    </source>
</evidence>
<feature type="transmembrane region" description="Helical" evidence="1">
    <location>
        <begin position="38"/>
        <end position="60"/>
    </location>
</feature>
<dbReference type="Proteomes" id="UP000004386">
    <property type="component" value="Unassembled WGS sequence"/>
</dbReference>